<keyword evidence="2" id="KW-1185">Reference proteome</keyword>
<protein>
    <submittedName>
        <fullName evidence="1">Uncharacterized protein</fullName>
    </submittedName>
</protein>
<comment type="caution">
    <text evidence="1">The sequence shown here is derived from an EMBL/GenBank/DDBJ whole genome shotgun (WGS) entry which is preliminary data.</text>
</comment>
<gene>
    <name evidence="1" type="ORF">SOP97_08045</name>
</gene>
<evidence type="ECO:0000313" key="1">
    <source>
        <dbReference type="EMBL" id="MEA1605765.1"/>
    </source>
</evidence>
<evidence type="ECO:0000313" key="2">
    <source>
        <dbReference type="Proteomes" id="UP001292571"/>
    </source>
</evidence>
<dbReference type="RefSeq" id="WP_322948876.1">
    <property type="nucleotide sequence ID" value="NZ_JAYEET010000024.1"/>
</dbReference>
<proteinExistence type="predicted"/>
<reference evidence="1 2" key="1">
    <citation type="submission" date="2023-12" db="EMBL/GenBank/DDBJ databases">
        <title>Pseudomonas sp. T5W1.</title>
        <authorList>
            <person name="Maltman C."/>
        </authorList>
    </citation>
    <scope>NUCLEOTIDE SEQUENCE [LARGE SCALE GENOMIC DNA]</scope>
    <source>
        <strain evidence="1 2">T5W1</strain>
    </source>
</reference>
<accession>A0ABU5P844</accession>
<dbReference type="Proteomes" id="UP001292571">
    <property type="component" value="Unassembled WGS sequence"/>
</dbReference>
<sequence length="92" mass="10238">MDYRKATEKLLEHDPKRSAPFLEGMAAVLQNRVDRTPVTSPYAVGSVQDDAFLAGRMRAHNEFRNLLIEANSDRAAAIARLQQLAGTERRAA</sequence>
<organism evidence="1 2">
    <name type="scientific">Pseudomonas spirodelae</name>
    <dbReference type="NCBI Taxonomy" id="3101751"/>
    <lineage>
        <taxon>Bacteria</taxon>
        <taxon>Pseudomonadati</taxon>
        <taxon>Pseudomonadota</taxon>
        <taxon>Gammaproteobacteria</taxon>
        <taxon>Pseudomonadales</taxon>
        <taxon>Pseudomonadaceae</taxon>
        <taxon>Pseudomonas</taxon>
    </lineage>
</organism>
<name>A0ABU5P844_9PSED</name>
<dbReference type="EMBL" id="JAYEET010000024">
    <property type="protein sequence ID" value="MEA1605765.1"/>
    <property type="molecule type" value="Genomic_DNA"/>
</dbReference>